<dbReference type="EMBL" id="WJQU01000002">
    <property type="protein sequence ID" value="KAJ6641219.1"/>
    <property type="molecule type" value="Genomic_DNA"/>
</dbReference>
<dbReference type="GO" id="GO:0019991">
    <property type="term" value="P:septate junction assembly"/>
    <property type="evidence" value="ECO:0007669"/>
    <property type="project" value="TreeGrafter"/>
</dbReference>
<feature type="region of interest" description="Disordered" evidence="1">
    <location>
        <begin position="1"/>
        <end position="40"/>
    </location>
</feature>
<sequence length="263" mass="30056">MHYAKKPPSSRSTHSVYSHVSTRSSNIQTQRSRSTRSLKSLKPKWYQKPIIKNSDWINVQRGAMWTAIFSLFIAFFTIATAIFDIYCLAMAAPGTTHYGYYFISYQFVYVGNVHVRNALIVFAMFSLLGGFVIVVTSTMLILALRKEHEHKFVPWLWTYAIFIGFRLLASLFFAIVNDLIFAYNVLIVLFWSAFCIGSIYGWLLVYSLYLELANLTKLEDLAYLRMGTMQSLHASTTHSLMGSRPITPHTTTASTLQMHSIIN</sequence>
<feature type="transmembrane region" description="Helical" evidence="2">
    <location>
        <begin position="121"/>
        <end position="144"/>
    </location>
</feature>
<feature type="transmembrane region" description="Helical" evidence="2">
    <location>
        <begin position="98"/>
        <end position="115"/>
    </location>
</feature>
<dbReference type="PANTHER" id="PTHR36694:SF4">
    <property type="entry name" value="LD42595P"/>
    <property type="match status" value="1"/>
</dbReference>
<dbReference type="GO" id="GO:0060857">
    <property type="term" value="P:establishment of glial blood-brain barrier"/>
    <property type="evidence" value="ECO:0007669"/>
    <property type="project" value="TreeGrafter"/>
</dbReference>
<proteinExistence type="predicted"/>
<keyword evidence="2" id="KW-0812">Transmembrane</keyword>
<feature type="transmembrane region" description="Helical" evidence="2">
    <location>
        <begin position="156"/>
        <end position="175"/>
    </location>
</feature>
<feature type="compositionally biased region" description="Low complexity" evidence="1">
    <location>
        <begin position="21"/>
        <end position="32"/>
    </location>
</feature>
<protein>
    <submittedName>
        <fullName evidence="3">Uncharacterized protein</fullName>
    </submittedName>
</protein>
<evidence type="ECO:0000313" key="3">
    <source>
        <dbReference type="EMBL" id="KAJ6641219.1"/>
    </source>
</evidence>
<dbReference type="GO" id="GO:0035159">
    <property type="term" value="P:regulation of tube length, open tracheal system"/>
    <property type="evidence" value="ECO:0007669"/>
    <property type="project" value="TreeGrafter"/>
</dbReference>
<organism evidence="3 4">
    <name type="scientific">Pseudolycoriella hygida</name>
    <dbReference type="NCBI Taxonomy" id="35572"/>
    <lineage>
        <taxon>Eukaryota</taxon>
        <taxon>Metazoa</taxon>
        <taxon>Ecdysozoa</taxon>
        <taxon>Arthropoda</taxon>
        <taxon>Hexapoda</taxon>
        <taxon>Insecta</taxon>
        <taxon>Pterygota</taxon>
        <taxon>Neoptera</taxon>
        <taxon>Endopterygota</taxon>
        <taxon>Diptera</taxon>
        <taxon>Nematocera</taxon>
        <taxon>Sciaroidea</taxon>
        <taxon>Sciaridae</taxon>
        <taxon>Pseudolycoriella</taxon>
    </lineage>
</organism>
<dbReference type="GO" id="GO:0005886">
    <property type="term" value="C:plasma membrane"/>
    <property type="evidence" value="ECO:0007669"/>
    <property type="project" value="TreeGrafter"/>
</dbReference>
<keyword evidence="2" id="KW-1133">Transmembrane helix</keyword>
<feature type="transmembrane region" description="Helical" evidence="2">
    <location>
        <begin position="63"/>
        <end position="86"/>
    </location>
</feature>
<gene>
    <name evidence="3" type="ORF">Bhyg_06154</name>
</gene>
<reference evidence="3" key="1">
    <citation type="submission" date="2022-07" db="EMBL/GenBank/DDBJ databases">
        <authorList>
            <person name="Trinca V."/>
            <person name="Uliana J.V.C."/>
            <person name="Torres T.T."/>
            <person name="Ward R.J."/>
            <person name="Monesi N."/>
        </authorList>
    </citation>
    <scope>NUCLEOTIDE SEQUENCE</scope>
    <source>
        <strain evidence="3">HSMRA1968</strain>
        <tissue evidence="3">Whole embryos</tissue>
    </source>
</reference>
<evidence type="ECO:0000256" key="1">
    <source>
        <dbReference type="SAM" id="MobiDB-lite"/>
    </source>
</evidence>
<dbReference type="Proteomes" id="UP001151699">
    <property type="component" value="Chromosome B"/>
</dbReference>
<feature type="transmembrane region" description="Helical" evidence="2">
    <location>
        <begin position="181"/>
        <end position="209"/>
    </location>
</feature>
<keyword evidence="2" id="KW-0472">Membrane</keyword>
<keyword evidence="4" id="KW-1185">Reference proteome</keyword>
<dbReference type="OrthoDB" id="8174021at2759"/>
<evidence type="ECO:0000313" key="4">
    <source>
        <dbReference type="Proteomes" id="UP001151699"/>
    </source>
</evidence>
<evidence type="ECO:0000256" key="2">
    <source>
        <dbReference type="SAM" id="Phobius"/>
    </source>
</evidence>
<name>A0A9Q0S1N6_9DIPT</name>
<dbReference type="AlphaFoldDB" id="A0A9Q0S1N6"/>
<dbReference type="PANTHER" id="PTHR36694">
    <property type="entry name" value="PASIFLORA 1, ISOFORM A-RELATED"/>
    <property type="match status" value="1"/>
</dbReference>
<accession>A0A9Q0S1N6</accession>
<feature type="compositionally biased region" description="Polar residues" evidence="1">
    <location>
        <begin position="9"/>
        <end position="20"/>
    </location>
</feature>
<comment type="caution">
    <text evidence="3">The sequence shown here is derived from an EMBL/GenBank/DDBJ whole genome shotgun (WGS) entry which is preliminary data.</text>
</comment>